<protein>
    <submittedName>
        <fullName evidence="1">Uncharacterized protein</fullName>
    </submittedName>
</protein>
<evidence type="ECO:0000313" key="2">
    <source>
        <dbReference type="EMBL" id="KKL76895.1"/>
    </source>
</evidence>
<dbReference type="AlphaFoldDB" id="A0A0F9BIR2"/>
<name>A0A0F9BIR2_9ZZZZ</name>
<gene>
    <name evidence="2" type="ORF">LCGC14_2040340</name>
    <name evidence="1" type="ORF">LCGC14_2442620</name>
</gene>
<organism evidence="1">
    <name type="scientific">marine sediment metagenome</name>
    <dbReference type="NCBI Taxonomy" id="412755"/>
    <lineage>
        <taxon>unclassified sequences</taxon>
        <taxon>metagenomes</taxon>
        <taxon>ecological metagenomes</taxon>
    </lineage>
</organism>
<accession>A0A0F9BIR2</accession>
<proteinExistence type="predicted"/>
<comment type="caution">
    <text evidence="1">The sequence shown here is derived from an EMBL/GenBank/DDBJ whole genome shotgun (WGS) entry which is preliminary data.</text>
</comment>
<dbReference type="EMBL" id="LAZR01037624">
    <property type="protein sequence ID" value="KKL21720.1"/>
    <property type="molecule type" value="Genomic_DNA"/>
</dbReference>
<dbReference type="EMBL" id="LAZR01023910">
    <property type="protein sequence ID" value="KKL76895.1"/>
    <property type="molecule type" value="Genomic_DNA"/>
</dbReference>
<evidence type="ECO:0000313" key="1">
    <source>
        <dbReference type="EMBL" id="KKL21720.1"/>
    </source>
</evidence>
<sequence>MRSRTFYGKIEKGKLVLDHRAMFQEYVSTLKNCEIELVLRKAKKDVTHNQWAYLYASVYKEFADHLGWTIDAVDVWMKKKFMKENGITLPDGLILTKTAFDRVWLAKYVDFCIMAAAFEGVVVPPPKLKLETKA</sequence>
<reference evidence="1" key="1">
    <citation type="journal article" date="2015" name="Nature">
        <title>Complex archaea that bridge the gap between prokaryotes and eukaryotes.</title>
        <authorList>
            <person name="Spang A."/>
            <person name="Saw J.H."/>
            <person name="Jorgensen S.L."/>
            <person name="Zaremba-Niedzwiedzka K."/>
            <person name="Martijn J."/>
            <person name="Lind A.E."/>
            <person name="van Eijk R."/>
            <person name="Schleper C."/>
            <person name="Guy L."/>
            <person name="Ettema T.J."/>
        </authorList>
    </citation>
    <scope>NUCLEOTIDE SEQUENCE</scope>
</reference>